<dbReference type="GO" id="GO:0003824">
    <property type="term" value="F:catalytic activity"/>
    <property type="evidence" value="ECO:0007669"/>
    <property type="project" value="InterPro"/>
</dbReference>
<dbReference type="InterPro" id="IPR051121">
    <property type="entry name" value="FAH"/>
</dbReference>
<evidence type="ECO:0000256" key="1">
    <source>
        <dbReference type="ARBA" id="ARBA00010211"/>
    </source>
</evidence>
<dbReference type="RefSeq" id="WP_188900297.1">
    <property type="nucleotide sequence ID" value="NZ_BMKS01000006.1"/>
</dbReference>
<dbReference type="GO" id="GO:0046872">
    <property type="term" value="F:metal ion binding"/>
    <property type="evidence" value="ECO:0007669"/>
    <property type="project" value="UniProtKB-KW"/>
</dbReference>
<dbReference type="EMBL" id="BMKS01000006">
    <property type="protein sequence ID" value="GGG34488.1"/>
    <property type="molecule type" value="Genomic_DNA"/>
</dbReference>
<proteinExistence type="inferred from homology"/>
<sequence>MRWIRYTAEGRTGYGILEGDRIREVRGDPFEGHEATGRVHALDAVRIEVPVIPRTFYCAGLNYVEHVKEQAAKRGETPNIPTKPDIGYRAANALIAHGEDVVIPRDATEKVHYEGELVVVVGKKAKHLGEAEALSCVLGYTIGNDVSERTWQRGDRTLWRAKNTDTFKPMGPWIETELDLDAAETIVRLNGAVSTRFPTNHMLFGVATFISAMTRYLTLWPGDIIWMGTDGTSPDLRHGDVVEVEITGIGTLRNRFVREGM</sequence>
<keyword evidence="2" id="KW-0479">Metal-binding</keyword>
<evidence type="ECO:0000313" key="5">
    <source>
        <dbReference type="EMBL" id="GGG34488.1"/>
    </source>
</evidence>
<dbReference type="Pfam" id="PF01557">
    <property type="entry name" value="FAA_hydrolase"/>
    <property type="match status" value="1"/>
</dbReference>
<dbReference type="SUPFAM" id="SSF56529">
    <property type="entry name" value="FAH"/>
    <property type="match status" value="1"/>
</dbReference>
<protein>
    <submittedName>
        <fullName evidence="5">2-keto-4-pentenoate hydratase</fullName>
    </submittedName>
</protein>
<evidence type="ECO:0000259" key="3">
    <source>
        <dbReference type="Pfam" id="PF01557"/>
    </source>
</evidence>
<gene>
    <name evidence="5" type="ORF">GCM10010964_23020</name>
</gene>
<dbReference type="Gene3D" id="2.30.30.370">
    <property type="entry name" value="FAH"/>
    <property type="match status" value="1"/>
</dbReference>
<comment type="caution">
    <text evidence="5">The sequence shown here is derived from an EMBL/GenBank/DDBJ whole genome shotgun (WGS) entry which is preliminary data.</text>
</comment>
<name>A0A8J3EDW0_9PROT</name>
<dbReference type="AlphaFoldDB" id="A0A8J3EDW0"/>
<dbReference type="Proteomes" id="UP000597507">
    <property type="component" value="Unassembled WGS sequence"/>
</dbReference>
<keyword evidence="6" id="KW-1185">Reference proteome</keyword>
<dbReference type="InterPro" id="IPR011234">
    <property type="entry name" value="Fumarylacetoacetase-like_C"/>
</dbReference>
<evidence type="ECO:0000313" key="6">
    <source>
        <dbReference type="Proteomes" id="UP000597507"/>
    </source>
</evidence>
<evidence type="ECO:0000259" key="4">
    <source>
        <dbReference type="Pfam" id="PF10370"/>
    </source>
</evidence>
<feature type="domain" description="Rv2993c-like N-terminal" evidence="4">
    <location>
        <begin position="1"/>
        <end position="50"/>
    </location>
</feature>
<dbReference type="PANTHER" id="PTHR42796:SF4">
    <property type="entry name" value="FUMARYLACETOACETATE HYDROLASE DOMAIN-CONTAINING PROTEIN 2A"/>
    <property type="match status" value="1"/>
</dbReference>
<comment type="similarity">
    <text evidence="1">Belongs to the FAH family.</text>
</comment>
<accession>A0A8J3EDW0</accession>
<dbReference type="PANTHER" id="PTHR42796">
    <property type="entry name" value="FUMARYLACETOACETATE HYDROLASE DOMAIN-CONTAINING PROTEIN 2A-RELATED"/>
    <property type="match status" value="1"/>
</dbReference>
<dbReference type="InterPro" id="IPR036663">
    <property type="entry name" value="Fumarylacetoacetase_C_sf"/>
</dbReference>
<evidence type="ECO:0000256" key="2">
    <source>
        <dbReference type="ARBA" id="ARBA00022723"/>
    </source>
</evidence>
<organism evidence="5 6">
    <name type="scientific">Caldovatus sediminis</name>
    <dbReference type="NCBI Taxonomy" id="2041189"/>
    <lineage>
        <taxon>Bacteria</taxon>
        <taxon>Pseudomonadati</taxon>
        <taxon>Pseudomonadota</taxon>
        <taxon>Alphaproteobacteria</taxon>
        <taxon>Acetobacterales</taxon>
        <taxon>Roseomonadaceae</taxon>
        <taxon>Caldovatus</taxon>
    </lineage>
</organism>
<dbReference type="Pfam" id="PF10370">
    <property type="entry name" value="Rv2993c-like_N"/>
    <property type="match status" value="1"/>
</dbReference>
<dbReference type="Gene3D" id="3.90.850.10">
    <property type="entry name" value="Fumarylacetoacetase-like, C-terminal domain"/>
    <property type="match status" value="1"/>
</dbReference>
<dbReference type="InterPro" id="IPR018833">
    <property type="entry name" value="Rv2993c-like_N"/>
</dbReference>
<feature type="domain" description="Fumarylacetoacetase-like C-terminal" evidence="3">
    <location>
        <begin position="56"/>
        <end position="256"/>
    </location>
</feature>
<reference evidence="5 6" key="1">
    <citation type="journal article" date="2014" name="Int. J. Syst. Evol. Microbiol.">
        <title>Complete genome sequence of Corynebacterium casei LMG S-19264T (=DSM 44701T), isolated from a smear-ripened cheese.</title>
        <authorList>
            <consortium name="US DOE Joint Genome Institute (JGI-PGF)"/>
            <person name="Walter F."/>
            <person name="Albersmeier A."/>
            <person name="Kalinowski J."/>
            <person name="Ruckert C."/>
        </authorList>
    </citation>
    <scope>NUCLEOTIDE SEQUENCE [LARGE SCALE GENOMIC DNA]</scope>
    <source>
        <strain evidence="5 6">CGMCC 1.16330</strain>
    </source>
</reference>
<dbReference type="GO" id="GO:0044281">
    <property type="term" value="P:small molecule metabolic process"/>
    <property type="evidence" value="ECO:0007669"/>
    <property type="project" value="UniProtKB-ARBA"/>
</dbReference>